<protein>
    <recommendedName>
        <fullName evidence="3">Gamma-glutamylcyclotransferase AIG2-like domain-containing protein</fullName>
    </recommendedName>
</protein>
<dbReference type="OrthoDB" id="113620at2759"/>
<dbReference type="InterPro" id="IPR036568">
    <property type="entry name" value="GGCT-like_sf"/>
</dbReference>
<sequence length="208" mass="24277">MNKIKSIFVYGTLRPDDNSSAPWTLSFSKSLVFKKCFFPHGIMFHDEFPVVSLLYKNIHACSANGDKGHHDINLFDEEIDTESDLYKLYNELNCNGIVGYVATIDDSLLTNNNDTDEEEFDRLFKEKLIEADEIEEYPQLYERSIIKVHPIIDDHSTTSHITTTTTTTTTTTHKYDKENHIYCYIYHIQNCNREKIIRSGNWLTRHLK</sequence>
<keyword evidence="2" id="KW-1185">Reference proteome</keyword>
<accession>A0A8J4V6M0</accession>
<evidence type="ECO:0000313" key="1">
    <source>
        <dbReference type="EMBL" id="KAF2072989.1"/>
    </source>
</evidence>
<name>A0A8J4V6M0_9MYCE</name>
<dbReference type="EMBL" id="AJWJ01000234">
    <property type="protein sequence ID" value="KAF2072989.1"/>
    <property type="molecule type" value="Genomic_DNA"/>
</dbReference>
<evidence type="ECO:0000313" key="2">
    <source>
        <dbReference type="Proteomes" id="UP000695562"/>
    </source>
</evidence>
<proteinExistence type="predicted"/>
<evidence type="ECO:0008006" key="3">
    <source>
        <dbReference type="Google" id="ProtNLM"/>
    </source>
</evidence>
<gene>
    <name evidence="1" type="ORF">CYY_005701</name>
</gene>
<comment type="caution">
    <text evidence="1">The sequence shown here is derived from an EMBL/GenBank/DDBJ whole genome shotgun (WGS) entry which is preliminary data.</text>
</comment>
<dbReference type="SUPFAM" id="SSF110857">
    <property type="entry name" value="Gamma-glutamyl cyclotransferase-like"/>
    <property type="match status" value="1"/>
</dbReference>
<dbReference type="Proteomes" id="UP000695562">
    <property type="component" value="Unassembled WGS sequence"/>
</dbReference>
<organism evidence="1 2">
    <name type="scientific">Polysphondylium violaceum</name>
    <dbReference type="NCBI Taxonomy" id="133409"/>
    <lineage>
        <taxon>Eukaryota</taxon>
        <taxon>Amoebozoa</taxon>
        <taxon>Evosea</taxon>
        <taxon>Eumycetozoa</taxon>
        <taxon>Dictyostelia</taxon>
        <taxon>Dictyosteliales</taxon>
        <taxon>Dictyosteliaceae</taxon>
        <taxon>Polysphondylium</taxon>
    </lineage>
</organism>
<reference evidence="1" key="1">
    <citation type="submission" date="2020-01" db="EMBL/GenBank/DDBJ databases">
        <title>Development of genomics and gene disruption for Polysphondylium violaceum indicates a role for the polyketide synthase stlB in stalk morphogenesis.</title>
        <authorList>
            <person name="Narita B."/>
            <person name="Kawabe Y."/>
            <person name="Kin K."/>
            <person name="Saito T."/>
            <person name="Gibbs R."/>
            <person name="Kuspa A."/>
            <person name="Muzny D."/>
            <person name="Queller D."/>
            <person name="Richards S."/>
            <person name="Strassman J."/>
            <person name="Sucgang R."/>
            <person name="Worley K."/>
            <person name="Schaap P."/>
        </authorList>
    </citation>
    <scope>NUCLEOTIDE SEQUENCE</scope>
    <source>
        <strain evidence="1">QSvi11</strain>
    </source>
</reference>
<dbReference type="AlphaFoldDB" id="A0A8J4V6M0"/>